<comment type="subunit">
    <text evidence="6">Homodimer.</text>
</comment>
<evidence type="ECO:0000313" key="9">
    <source>
        <dbReference type="Proteomes" id="UP001529421"/>
    </source>
</evidence>
<keyword evidence="4 6" id="KW-0665">Pyrimidine biosynthesis</keyword>
<feature type="binding site" evidence="6">
    <location>
        <position position="217"/>
    </location>
    <ligand>
        <name>substrate</name>
    </ligand>
</feature>
<protein>
    <recommendedName>
        <fullName evidence="6">Orotidine 5'-phosphate decarboxylase</fullName>
        <ecNumber evidence="6">4.1.1.23</ecNumber>
    </recommendedName>
    <alternativeName>
        <fullName evidence="6">OMP decarboxylase</fullName>
        <shortName evidence="6">OMPDCase</shortName>
        <shortName evidence="6">OMPdecase</shortName>
    </alternativeName>
</protein>
<keyword evidence="5 6" id="KW-0456">Lyase</keyword>
<comment type="function">
    <text evidence="1 6">Catalyzes the decarboxylation of orotidine 5'-monophosphate (OMP) to uridine 5'-monophosphate (UMP).</text>
</comment>
<dbReference type="InterPro" id="IPR014732">
    <property type="entry name" value="OMPdecase"/>
</dbReference>
<name>A0ABT7V5W9_9ACTN</name>
<reference evidence="8 9" key="2">
    <citation type="submission" date="2023-06" db="EMBL/GenBank/DDBJ databases">
        <authorList>
            <person name="Zeman M."/>
            <person name="Kubasova T."/>
            <person name="Jahodarova E."/>
            <person name="Nykrynova M."/>
            <person name="Rychlik I."/>
        </authorList>
    </citation>
    <scope>NUCLEOTIDE SEQUENCE [LARGE SCALE GENOMIC DNA]</scope>
    <source>
        <strain evidence="8 9">154_Feed</strain>
    </source>
</reference>
<comment type="catalytic activity">
    <reaction evidence="6">
        <text>orotidine 5'-phosphate + H(+) = UMP + CO2</text>
        <dbReference type="Rhea" id="RHEA:11596"/>
        <dbReference type="ChEBI" id="CHEBI:15378"/>
        <dbReference type="ChEBI" id="CHEBI:16526"/>
        <dbReference type="ChEBI" id="CHEBI:57538"/>
        <dbReference type="ChEBI" id="CHEBI:57865"/>
        <dbReference type="EC" id="4.1.1.23"/>
    </reaction>
</comment>
<reference evidence="9" key="1">
    <citation type="submission" date="2023-06" db="EMBL/GenBank/DDBJ databases">
        <title>Identification and characterization of horizontal gene transfer across gut microbiota members of farm animals based on homology search.</title>
        <authorList>
            <person name="Zeman M."/>
            <person name="Kubasova T."/>
            <person name="Jahodarova E."/>
            <person name="Nykrynova M."/>
            <person name="Rychlik I."/>
        </authorList>
    </citation>
    <scope>NUCLEOTIDE SEQUENCE [LARGE SCALE GENOMIC DNA]</scope>
    <source>
        <strain evidence="9">154_Feed</strain>
    </source>
</reference>
<proteinExistence type="inferred from homology"/>
<organism evidence="8 9">
    <name type="scientific">Enorma phocaeensis</name>
    <dbReference type="NCBI Taxonomy" id="1871019"/>
    <lineage>
        <taxon>Bacteria</taxon>
        <taxon>Bacillati</taxon>
        <taxon>Actinomycetota</taxon>
        <taxon>Coriobacteriia</taxon>
        <taxon>Coriobacteriales</taxon>
        <taxon>Coriobacteriaceae</taxon>
        <taxon>Enorma</taxon>
    </lineage>
</organism>
<dbReference type="InterPro" id="IPR013785">
    <property type="entry name" value="Aldolase_TIM"/>
</dbReference>
<evidence type="ECO:0000313" key="8">
    <source>
        <dbReference type="EMBL" id="MDM8273890.1"/>
    </source>
</evidence>
<dbReference type="InterPro" id="IPR047596">
    <property type="entry name" value="OMPdecase_bac"/>
</dbReference>
<evidence type="ECO:0000256" key="5">
    <source>
        <dbReference type="ARBA" id="ARBA00023239"/>
    </source>
</evidence>
<dbReference type="GO" id="GO:0004590">
    <property type="term" value="F:orotidine-5'-phosphate decarboxylase activity"/>
    <property type="evidence" value="ECO:0007669"/>
    <property type="project" value="UniProtKB-EC"/>
</dbReference>
<dbReference type="NCBIfam" id="TIGR01740">
    <property type="entry name" value="pyrF"/>
    <property type="match status" value="1"/>
</dbReference>
<feature type="binding site" evidence="6">
    <location>
        <position position="15"/>
    </location>
    <ligand>
        <name>substrate</name>
    </ligand>
</feature>
<feature type="binding site" evidence="6">
    <location>
        <position position="187"/>
    </location>
    <ligand>
        <name>substrate</name>
    </ligand>
</feature>
<dbReference type="RefSeq" id="WP_289543570.1">
    <property type="nucleotide sequence ID" value="NZ_JAUDDZ010000001.1"/>
</dbReference>
<gene>
    <name evidence="6 8" type="primary">pyrF</name>
    <name evidence="8" type="ORF">QUW28_00010</name>
</gene>
<keyword evidence="3 6" id="KW-0210">Decarboxylase</keyword>
<evidence type="ECO:0000256" key="3">
    <source>
        <dbReference type="ARBA" id="ARBA00022793"/>
    </source>
</evidence>
<dbReference type="PANTHER" id="PTHR32119:SF2">
    <property type="entry name" value="OROTIDINE 5'-PHOSPHATE DECARBOXYLASE"/>
    <property type="match status" value="1"/>
</dbReference>
<dbReference type="InterPro" id="IPR011060">
    <property type="entry name" value="RibuloseP-bd_barrel"/>
</dbReference>
<feature type="binding site" evidence="6">
    <location>
        <position position="126"/>
    </location>
    <ligand>
        <name>substrate</name>
    </ligand>
</feature>
<feature type="binding site" evidence="6">
    <location>
        <position position="196"/>
    </location>
    <ligand>
        <name>substrate</name>
    </ligand>
</feature>
<evidence type="ECO:0000259" key="7">
    <source>
        <dbReference type="SMART" id="SM00934"/>
    </source>
</evidence>
<feature type="active site" description="Proton donor" evidence="6">
    <location>
        <position position="65"/>
    </location>
</feature>
<accession>A0ABT7V5W9</accession>
<dbReference type="SMART" id="SM00934">
    <property type="entry name" value="OMPdecase"/>
    <property type="match status" value="1"/>
</dbReference>
<feature type="binding site" evidence="6">
    <location>
        <position position="36"/>
    </location>
    <ligand>
        <name>substrate</name>
    </ligand>
</feature>
<dbReference type="EC" id="4.1.1.23" evidence="6"/>
<comment type="pathway">
    <text evidence="2 6">Pyrimidine metabolism; UMP biosynthesis via de novo pathway; UMP from orotate: step 2/2.</text>
</comment>
<dbReference type="PANTHER" id="PTHR32119">
    <property type="entry name" value="OROTIDINE 5'-PHOSPHATE DECARBOXYLASE"/>
    <property type="match status" value="1"/>
</dbReference>
<evidence type="ECO:0000256" key="6">
    <source>
        <dbReference type="HAMAP-Rule" id="MF_01200"/>
    </source>
</evidence>
<comment type="similarity">
    <text evidence="6">Belongs to the OMP decarboxylase family. Type 1 subfamily.</text>
</comment>
<comment type="caution">
    <text evidence="8">The sequence shown here is derived from an EMBL/GenBank/DDBJ whole genome shotgun (WGS) entry which is preliminary data.</text>
</comment>
<dbReference type="Pfam" id="PF00215">
    <property type="entry name" value="OMPdecase"/>
    <property type="match status" value="1"/>
</dbReference>
<feature type="binding site" evidence="6">
    <location>
        <position position="216"/>
    </location>
    <ligand>
        <name>substrate</name>
    </ligand>
</feature>
<evidence type="ECO:0000256" key="2">
    <source>
        <dbReference type="ARBA" id="ARBA00004861"/>
    </source>
</evidence>
<sequence length="239" mass="24660">MLDQEARERIIVAIDCGREEALRLAHGLSGHARWLKVGMTLFYAEGPSIVREFSDLGFKVFLDLKLHDIPHQVRGAARSASLTGADLLTVHGLGSGAMLAAAREGAQAAAEVRGERTKLLAITVLTSMNAAALEEIGVVLPVADEAARLAGLAKANGIDGVVCSPEEAAAMRELLGPDALVVTPGVRPAGADLGDQSRVATPAEAVARGASHLVIGRPITGAEDPVAAFEAIVSELVAA</sequence>
<dbReference type="NCBIfam" id="NF001273">
    <property type="entry name" value="PRK00230.1"/>
    <property type="match status" value="1"/>
</dbReference>
<dbReference type="HAMAP" id="MF_01200_B">
    <property type="entry name" value="OMPdecase_type1_B"/>
    <property type="match status" value="1"/>
</dbReference>
<dbReference type="EMBL" id="JAUDDZ010000001">
    <property type="protein sequence ID" value="MDM8273890.1"/>
    <property type="molecule type" value="Genomic_DNA"/>
</dbReference>
<evidence type="ECO:0000256" key="4">
    <source>
        <dbReference type="ARBA" id="ARBA00022975"/>
    </source>
</evidence>
<feature type="domain" description="Orotidine 5'-phosphate decarboxylase" evidence="7">
    <location>
        <begin position="9"/>
        <end position="232"/>
    </location>
</feature>
<dbReference type="SUPFAM" id="SSF51366">
    <property type="entry name" value="Ribulose-phoshate binding barrel"/>
    <property type="match status" value="1"/>
</dbReference>
<feature type="binding site" evidence="6">
    <location>
        <begin position="63"/>
        <end position="72"/>
    </location>
    <ligand>
        <name>substrate</name>
    </ligand>
</feature>
<dbReference type="CDD" id="cd04725">
    <property type="entry name" value="OMP_decarboxylase_like"/>
    <property type="match status" value="1"/>
</dbReference>
<dbReference type="InterPro" id="IPR001754">
    <property type="entry name" value="OMPdeCOase_dom"/>
</dbReference>
<dbReference type="Gene3D" id="3.20.20.70">
    <property type="entry name" value="Aldolase class I"/>
    <property type="match status" value="1"/>
</dbReference>
<dbReference type="Proteomes" id="UP001529421">
    <property type="component" value="Unassembled WGS sequence"/>
</dbReference>
<evidence type="ECO:0000256" key="1">
    <source>
        <dbReference type="ARBA" id="ARBA00002356"/>
    </source>
</evidence>
<keyword evidence="9" id="KW-1185">Reference proteome</keyword>